<dbReference type="Gene3D" id="3.40.50.150">
    <property type="entry name" value="Vaccinia Virus protein VP39"/>
    <property type="match status" value="1"/>
</dbReference>
<dbReference type="InterPro" id="IPR010280">
    <property type="entry name" value="U5_MeTrfase_fam"/>
</dbReference>
<dbReference type="PANTHER" id="PTHR11061:SF30">
    <property type="entry name" value="TRNA (URACIL(54)-C(5))-METHYLTRANSFERASE"/>
    <property type="match status" value="1"/>
</dbReference>
<dbReference type="PROSITE" id="PS51687">
    <property type="entry name" value="SAM_MT_RNA_M5U"/>
    <property type="match status" value="1"/>
</dbReference>
<dbReference type="AlphaFoldDB" id="A0A2T0RB40"/>
<dbReference type="RefSeq" id="WP_106206808.1">
    <property type="nucleotide sequence ID" value="NZ_PVZF01000001.1"/>
</dbReference>
<keyword evidence="1 4" id="KW-0489">Methyltransferase</keyword>
<dbReference type="PROSITE" id="PS50926">
    <property type="entry name" value="TRAM"/>
    <property type="match status" value="1"/>
</dbReference>
<keyword evidence="3 4" id="KW-0949">S-adenosyl-L-methionine</keyword>
<feature type="compositionally biased region" description="Basic residues" evidence="5">
    <location>
        <begin position="1"/>
        <end position="13"/>
    </location>
</feature>
<feature type="domain" description="TRAM" evidence="6">
    <location>
        <begin position="19"/>
        <end position="79"/>
    </location>
</feature>
<comment type="similarity">
    <text evidence="4">Belongs to the class I-like SAM-binding methyltransferase superfamily. RNA M5U methyltransferase family.</text>
</comment>
<dbReference type="PANTHER" id="PTHR11061">
    <property type="entry name" value="RNA M5U METHYLTRANSFERASE"/>
    <property type="match status" value="1"/>
</dbReference>
<dbReference type="OrthoDB" id="9804590at2"/>
<dbReference type="InterPro" id="IPR002792">
    <property type="entry name" value="TRAM_dom"/>
</dbReference>
<dbReference type="EMBL" id="PVZF01000001">
    <property type="protein sequence ID" value="PRY18388.1"/>
    <property type="molecule type" value="Genomic_DNA"/>
</dbReference>
<evidence type="ECO:0000256" key="5">
    <source>
        <dbReference type="SAM" id="MobiDB-lite"/>
    </source>
</evidence>
<feature type="binding site" evidence="4">
    <location>
        <position position="307"/>
    </location>
    <ligand>
        <name>S-adenosyl-L-methionine</name>
        <dbReference type="ChEBI" id="CHEBI:59789"/>
    </ligand>
</feature>
<evidence type="ECO:0000256" key="1">
    <source>
        <dbReference type="ARBA" id="ARBA00022603"/>
    </source>
</evidence>
<comment type="caution">
    <text evidence="7">The sequence shown here is derived from an EMBL/GenBank/DDBJ whole genome shotgun (WGS) entry which is preliminary data.</text>
</comment>
<sequence>MSPAPTRRRRTRPARPAGPDARGTEIEVEVGPVAHGGHCVARHEGRVVFVRHALPGERVVARVTEGAEGAKFWRADAVRVLRADAARVEPPCPVAGPGLCGGCDFQHATPARQRELKAAVVAEQFRRLASLDVDVSVEEAPGGGEEPGDGLRWRTRTQFAVDAEGRTGLRAHRSHAVVALQDCPISTRAVVGSGVLAQRFGNVETVEVAAGSDGAAPLVVATPVVGTHAHLPKLAAASVAVRTPEGLHRVSGRTWVGERIGVRGREHDFRVSGAGFWQVHPAAPALLGEAVLAALEPRAGERALDLYSGVGLFTALLADAVGAEGHVLAVEGSERAVRDARKSLHALEQVELWAGAVEEALTDDELVRRGADVVVLDPPRSGAGRDTVAAIAGLAPRAVAYVACDPAALARDTAFLAGHGYVLDGLRAFDLFPMTHHVECVARFVRAATVPTPPQA</sequence>
<reference evidence="7 8" key="1">
    <citation type="submission" date="2018-03" db="EMBL/GenBank/DDBJ databases">
        <title>Genomic Encyclopedia of Archaeal and Bacterial Type Strains, Phase II (KMG-II): from individual species to whole genera.</title>
        <authorList>
            <person name="Goeker M."/>
        </authorList>
    </citation>
    <scope>NUCLEOTIDE SEQUENCE [LARGE SCALE GENOMIC DNA]</scope>
    <source>
        <strain evidence="7 8">DSM 19711</strain>
    </source>
</reference>
<keyword evidence="2 4" id="KW-0808">Transferase</keyword>
<dbReference type="Pfam" id="PF05958">
    <property type="entry name" value="tRNA_U5-meth_tr"/>
    <property type="match status" value="1"/>
</dbReference>
<dbReference type="SUPFAM" id="SSF50249">
    <property type="entry name" value="Nucleic acid-binding proteins"/>
    <property type="match status" value="1"/>
</dbReference>
<accession>A0A2T0RB40</accession>
<dbReference type="Gene3D" id="2.40.50.140">
    <property type="entry name" value="Nucleic acid-binding proteins"/>
    <property type="match status" value="1"/>
</dbReference>
<keyword evidence="8" id="KW-1185">Reference proteome</keyword>
<dbReference type="Pfam" id="PF01938">
    <property type="entry name" value="TRAM"/>
    <property type="match status" value="1"/>
</dbReference>
<evidence type="ECO:0000313" key="8">
    <source>
        <dbReference type="Proteomes" id="UP000238083"/>
    </source>
</evidence>
<proteinExistence type="inferred from homology"/>
<evidence type="ECO:0000256" key="4">
    <source>
        <dbReference type="PROSITE-ProRule" id="PRU01024"/>
    </source>
</evidence>
<gene>
    <name evidence="7" type="ORF">CLV37_101633</name>
</gene>
<dbReference type="Proteomes" id="UP000238083">
    <property type="component" value="Unassembled WGS sequence"/>
</dbReference>
<dbReference type="CDD" id="cd02440">
    <property type="entry name" value="AdoMet_MTases"/>
    <property type="match status" value="1"/>
</dbReference>
<name>A0A2T0RB40_9ACTN</name>
<feature type="binding site" evidence="4">
    <location>
        <position position="377"/>
    </location>
    <ligand>
        <name>S-adenosyl-L-methionine</name>
        <dbReference type="ChEBI" id="CHEBI:59789"/>
    </ligand>
</feature>
<feature type="active site" description="Nucleophile" evidence="4">
    <location>
        <position position="404"/>
    </location>
</feature>
<evidence type="ECO:0000256" key="2">
    <source>
        <dbReference type="ARBA" id="ARBA00022679"/>
    </source>
</evidence>
<evidence type="ECO:0000256" key="3">
    <source>
        <dbReference type="ARBA" id="ARBA00022691"/>
    </source>
</evidence>
<organism evidence="7 8">
    <name type="scientific">Kineococcus rhizosphaerae</name>
    <dbReference type="NCBI Taxonomy" id="559628"/>
    <lineage>
        <taxon>Bacteria</taxon>
        <taxon>Bacillati</taxon>
        <taxon>Actinomycetota</taxon>
        <taxon>Actinomycetes</taxon>
        <taxon>Kineosporiales</taxon>
        <taxon>Kineosporiaceae</taxon>
        <taxon>Kineococcus</taxon>
    </lineage>
</organism>
<feature type="region of interest" description="Disordered" evidence="5">
    <location>
        <begin position="1"/>
        <end position="23"/>
    </location>
</feature>
<feature type="binding site" evidence="4">
    <location>
        <position position="331"/>
    </location>
    <ligand>
        <name>S-adenosyl-L-methionine</name>
        <dbReference type="ChEBI" id="CHEBI:59789"/>
    </ligand>
</feature>
<protein>
    <submittedName>
        <fullName evidence="7">tRNA/tmRNA/rRNA uracil-C5-methylase (TrmA/RlmC/RlmD family)</fullName>
    </submittedName>
</protein>
<dbReference type="InterPro" id="IPR029063">
    <property type="entry name" value="SAM-dependent_MTases_sf"/>
</dbReference>
<dbReference type="SUPFAM" id="SSF53335">
    <property type="entry name" value="S-adenosyl-L-methionine-dependent methyltransferases"/>
    <property type="match status" value="1"/>
</dbReference>
<evidence type="ECO:0000259" key="6">
    <source>
        <dbReference type="PROSITE" id="PS50926"/>
    </source>
</evidence>
<feature type="binding site" evidence="4">
    <location>
        <position position="278"/>
    </location>
    <ligand>
        <name>S-adenosyl-L-methionine</name>
        <dbReference type="ChEBI" id="CHEBI:59789"/>
    </ligand>
</feature>
<dbReference type="GO" id="GO:0070041">
    <property type="term" value="F:rRNA (uridine-C5-)-methyltransferase activity"/>
    <property type="evidence" value="ECO:0007669"/>
    <property type="project" value="TreeGrafter"/>
</dbReference>
<dbReference type="GO" id="GO:0070475">
    <property type="term" value="P:rRNA base methylation"/>
    <property type="evidence" value="ECO:0007669"/>
    <property type="project" value="TreeGrafter"/>
</dbReference>
<dbReference type="Gene3D" id="2.40.50.1070">
    <property type="match status" value="1"/>
</dbReference>
<dbReference type="PROSITE" id="PS01231">
    <property type="entry name" value="TRMA_2"/>
    <property type="match status" value="1"/>
</dbReference>
<evidence type="ECO:0000313" key="7">
    <source>
        <dbReference type="EMBL" id="PRY18388.1"/>
    </source>
</evidence>
<dbReference type="InterPro" id="IPR030391">
    <property type="entry name" value="MeTrfase_TrmA_CS"/>
</dbReference>
<dbReference type="InterPro" id="IPR012340">
    <property type="entry name" value="NA-bd_OB-fold"/>
</dbReference>